<dbReference type="RefSeq" id="WP_035340994.1">
    <property type="nucleotide sequence ID" value="NZ_BAUU01000004.1"/>
</dbReference>
<evidence type="ECO:0000313" key="3">
    <source>
        <dbReference type="Proteomes" id="UP000018895"/>
    </source>
</evidence>
<keyword evidence="1" id="KW-0812">Transmembrane</keyword>
<organism evidence="2 3">
    <name type="scientific">Halalkalibacter hemicellulosilyticusJCM 9152</name>
    <dbReference type="NCBI Taxonomy" id="1236971"/>
    <lineage>
        <taxon>Bacteria</taxon>
        <taxon>Bacillati</taxon>
        <taxon>Bacillota</taxon>
        <taxon>Bacilli</taxon>
        <taxon>Bacillales</taxon>
        <taxon>Bacillaceae</taxon>
        <taxon>Halalkalibacter</taxon>
    </lineage>
</organism>
<feature type="transmembrane region" description="Helical" evidence="1">
    <location>
        <begin position="35"/>
        <end position="54"/>
    </location>
</feature>
<reference evidence="2" key="1">
    <citation type="journal article" date="2014" name="Genome Announc.">
        <title>Draft Genome Sequences of Three Alkaliphilic Bacillus Strains, Bacillus wakoensis JCM 9140T, Bacillus akibai JCM 9157T, and Bacillus hemicellulosilyticus JCM 9152T.</title>
        <authorList>
            <person name="Yuki M."/>
            <person name="Oshima K."/>
            <person name="Suda W."/>
            <person name="Oshida Y."/>
            <person name="Kitamura K."/>
            <person name="Iida T."/>
            <person name="Hattori M."/>
            <person name="Ohkuma M."/>
        </authorList>
    </citation>
    <scope>NUCLEOTIDE SEQUENCE [LARGE SCALE GENOMIC DNA]</scope>
    <source>
        <strain evidence="2">JCM 9152</strain>
    </source>
</reference>
<dbReference type="STRING" id="1236971.JCM9152_785"/>
<evidence type="ECO:0000256" key="1">
    <source>
        <dbReference type="SAM" id="Phobius"/>
    </source>
</evidence>
<dbReference type="AlphaFoldDB" id="W4QCP9"/>
<keyword evidence="3" id="KW-1185">Reference proteome</keyword>
<gene>
    <name evidence="2" type="ORF">JCM9152_785</name>
</gene>
<accession>W4QCP9</accession>
<name>W4QCP9_9BACI</name>
<proteinExistence type="predicted"/>
<sequence length="62" mass="7177">MKKEKITVTLSCVVILLVGIFYINASAERSERPVLVLILGSIMIVIQRIVMWNLKYKNRKRS</sequence>
<evidence type="ECO:0000313" key="2">
    <source>
        <dbReference type="EMBL" id="GAE29428.1"/>
    </source>
</evidence>
<dbReference type="Proteomes" id="UP000018895">
    <property type="component" value="Unassembled WGS sequence"/>
</dbReference>
<protein>
    <submittedName>
        <fullName evidence="2">Uncharacterized protein</fullName>
    </submittedName>
</protein>
<keyword evidence="1" id="KW-0472">Membrane</keyword>
<keyword evidence="1" id="KW-1133">Transmembrane helix</keyword>
<dbReference type="EMBL" id="BAUU01000004">
    <property type="protein sequence ID" value="GAE29428.1"/>
    <property type="molecule type" value="Genomic_DNA"/>
</dbReference>
<comment type="caution">
    <text evidence="2">The sequence shown here is derived from an EMBL/GenBank/DDBJ whole genome shotgun (WGS) entry which is preliminary data.</text>
</comment>